<evidence type="ECO:0000256" key="1">
    <source>
        <dbReference type="ARBA" id="ARBA00004127"/>
    </source>
</evidence>
<dbReference type="KEGG" id="srd:SD10_13945"/>
<dbReference type="GO" id="GO:0012505">
    <property type="term" value="C:endomembrane system"/>
    <property type="evidence" value="ECO:0007669"/>
    <property type="project" value="UniProtKB-SubCell"/>
</dbReference>
<keyword evidence="8" id="KW-1185">Reference proteome</keyword>
<organism evidence="7 8">
    <name type="scientific">Spirosoma radiotolerans</name>
    <dbReference type="NCBI Taxonomy" id="1379870"/>
    <lineage>
        <taxon>Bacteria</taxon>
        <taxon>Pseudomonadati</taxon>
        <taxon>Bacteroidota</taxon>
        <taxon>Cytophagia</taxon>
        <taxon>Cytophagales</taxon>
        <taxon>Cytophagaceae</taxon>
        <taxon>Spirosoma</taxon>
    </lineage>
</organism>
<dbReference type="SMART" id="SM00752">
    <property type="entry name" value="HTTM"/>
    <property type="match status" value="1"/>
</dbReference>
<feature type="transmembrane region" description="Helical" evidence="5">
    <location>
        <begin position="112"/>
        <end position="131"/>
    </location>
</feature>
<gene>
    <name evidence="7" type="ORF">SD10_13945</name>
</gene>
<feature type="transmembrane region" description="Helical" evidence="5">
    <location>
        <begin position="211"/>
        <end position="236"/>
    </location>
</feature>
<accession>A0A0E3VAR3</accession>
<protein>
    <recommendedName>
        <fullName evidence="6">HTTM-like domain-containing protein</fullName>
    </recommendedName>
</protein>
<evidence type="ECO:0000256" key="3">
    <source>
        <dbReference type="ARBA" id="ARBA00022989"/>
    </source>
</evidence>
<dbReference type="EMBL" id="CP010429">
    <property type="protein sequence ID" value="AKD58526.1"/>
    <property type="molecule type" value="Genomic_DNA"/>
</dbReference>
<evidence type="ECO:0000256" key="5">
    <source>
        <dbReference type="SAM" id="Phobius"/>
    </source>
</evidence>
<dbReference type="AlphaFoldDB" id="A0A0E3VAR3"/>
<feature type="transmembrane region" description="Helical" evidence="5">
    <location>
        <begin position="243"/>
        <end position="276"/>
    </location>
</feature>
<proteinExistence type="predicted"/>
<keyword evidence="2 5" id="KW-0812">Transmembrane</keyword>
<name>A0A0E3VAR3_9BACT</name>
<dbReference type="STRING" id="1379870.SD10_13945"/>
<dbReference type="HOGENOM" id="CLU_063685_0_0_10"/>
<dbReference type="PATRIC" id="fig|1379870.5.peg.3033"/>
<feature type="transmembrane region" description="Helical" evidence="5">
    <location>
        <begin position="67"/>
        <end position="84"/>
    </location>
</feature>
<evidence type="ECO:0000256" key="4">
    <source>
        <dbReference type="ARBA" id="ARBA00023136"/>
    </source>
</evidence>
<evidence type="ECO:0000313" key="8">
    <source>
        <dbReference type="Proteomes" id="UP000033054"/>
    </source>
</evidence>
<dbReference type="InterPro" id="IPR052964">
    <property type="entry name" value="Sporulation_signal_mat"/>
</dbReference>
<dbReference type="PANTHER" id="PTHR39535">
    <property type="entry name" value="SPORULATION-DELAYING PROTEIN SDPB"/>
    <property type="match status" value="1"/>
</dbReference>
<evidence type="ECO:0000256" key="2">
    <source>
        <dbReference type="ARBA" id="ARBA00022692"/>
    </source>
</evidence>
<dbReference type="NCBIfam" id="TIGR04033">
    <property type="entry name" value="export_SdpB"/>
    <property type="match status" value="1"/>
</dbReference>
<evidence type="ECO:0000259" key="6">
    <source>
        <dbReference type="SMART" id="SM00752"/>
    </source>
</evidence>
<dbReference type="InterPro" id="IPR011020">
    <property type="entry name" value="HTTM-like"/>
</dbReference>
<reference evidence="7 8" key="1">
    <citation type="journal article" date="2014" name="Curr. Microbiol.">
        <title>Spirosoma radiotolerans sp. nov., a gamma-radiation-resistant bacterium isolated from gamma ray-irradiated soil.</title>
        <authorList>
            <person name="Lee J.J."/>
            <person name="Srinivasan S."/>
            <person name="Lim S."/>
            <person name="Joe M."/>
            <person name="Im S."/>
            <person name="Bae S.I."/>
            <person name="Park K.R."/>
            <person name="Han J.H."/>
            <person name="Park S.H."/>
            <person name="Joo B.M."/>
            <person name="Park S.J."/>
            <person name="Kim M.K."/>
        </authorList>
    </citation>
    <scope>NUCLEOTIDE SEQUENCE [LARGE SCALE GENOMIC DNA]</scope>
    <source>
        <strain evidence="7 8">DG5A</strain>
    </source>
</reference>
<keyword evidence="3 5" id="KW-1133">Transmembrane helix</keyword>
<evidence type="ECO:0000313" key="7">
    <source>
        <dbReference type="EMBL" id="AKD58526.1"/>
    </source>
</evidence>
<dbReference type="PANTHER" id="PTHR39535:SF2">
    <property type="entry name" value="HTTM DOMAIN-CONTAINING PROTEIN"/>
    <property type="match status" value="1"/>
</dbReference>
<dbReference type="Proteomes" id="UP000033054">
    <property type="component" value="Chromosome"/>
</dbReference>
<sequence length="312" mass="35016">MNTLMARNPWTNVYGVVRSLLALGTLCTLLLNDMGTLFRPIAGQTDCPACVGLAQYSLFCWLGDIETARWVCVGILLLVLIGIYPRFTALLHVYVGFSFMSTAVLVDGGDQVTLVLSLLLLPLALTDPRMWHWSMGPIVGRETYAFRFRKLLALTSYSLLRLQVALIYFEACVGKFKVAEWADGTAIYYWFSNPTFGLSPEVHSLLLPILANRWCVVLLTWSVLFLEGGLFLGLTLEPKYRRYMLWAGIGFHFMIILIHGLPTFFMAMTAALIIFLRPYYQPFSLLPLASPLQKLVPRLPSFKSATVSPAQV</sequence>
<keyword evidence="4 5" id="KW-0472">Membrane</keyword>
<comment type="subcellular location">
    <subcellularLocation>
        <location evidence="1">Endomembrane system</location>
        <topology evidence="1">Multi-pass membrane protein</topology>
    </subcellularLocation>
</comment>
<feature type="domain" description="HTTM-like" evidence="6">
    <location>
        <begin position="6"/>
        <end position="280"/>
    </location>
</feature>
<dbReference type="InterPro" id="IPR023894">
    <property type="entry name" value="Sporulation_SdpB"/>
</dbReference>